<dbReference type="OrthoDB" id="9806565at2"/>
<name>A0A1C0YD47_9BACL</name>
<dbReference type="PANTHER" id="PTHR43476:SF5">
    <property type="entry name" value="FAD-DEPENDENT MONOOXYGENASE"/>
    <property type="match status" value="1"/>
</dbReference>
<dbReference type="RefSeq" id="WP_066466389.1">
    <property type="nucleotide sequence ID" value="NZ_MATO01000069.1"/>
</dbReference>
<evidence type="ECO:0000313" key="3">
    <source>
        <dbReference type="EMBL" id="OCS85075.1"/>
    </source>
</evidence>
<dbReference type="InterPro" id="IPR002938">
    <property type="entry name" value="FAD-bd"/>
</dbReference>
<accession>A0A1C0YD47</accession>
<keyword evidence="4" id="KW-1185">Reference proteome</keyword>
<keyword evidence="1" id="KW-0560">Oxidoreductase</keyword>
<dbReference type="GO" id="GO:0016491">
    <property type="term" value="F:oxidoreductase activity"/>
    <property type="evidence" value="ECO:0007669"/>
    <property type="project" value="UniProtKB-KW"/>
</dbReference>
<dbReference type="PRINTS" id="PR00420">
    <property type="entry name" value="RNGMNOXGNASE"/>
</dbReference>
<comment type="caution">
    <text evidence="3">The sequence shown here is derived from an EMBL/GenBank/DDBJ whole genome shotgun (WGS) entry which is preliminary data.</text>
</comment>
<feature type="domain" description="FAD-binding" evidence="2">
    <location>
        <begin position="3"/>
        <end position="315"/>
    </location>
</feature>
<dbReference type="PANTHER" id="PTHR43476">
    <property type="entry name" value="3-(3-HYDROXY-PHENYL)PROPIONATE/3-HYDROXYCINNAMIC ACID HYDROXYLASE"/>
    <property type="match status" value="1"/>
</dbReference>
<evidence type="ECO:0000259" key="2">
    <source>
        <dbReference type="Pfam" id="PF01494"/>
    </source>
</evidence>
<dbReference type="AlphaFoldDB" id="A0A1C0YD47"/>
<evidence type="ECO:0000256" key="1">
    <source>
        <dbReference type="ARBA" id="ARBA00023002"/>
    </source>
</evidence>
<dbReference type="GO" id="GO:0071949">
    <property type="term" value="F:FAD binding"/>
    <property type="evidence" value="ECO:0007669"/>
    <property type="project" value="InterPro"/>
</dbReference>
<organism evidence="3 4">
    <name type="scientific">Caryophanon latum</name>
    <dbReference type="NCBI Taxonomy" id="33977"/>
    <lineage>
        <taxon>Bacteria</taxon>
        <taxon>Bacillati</taxon>
        <taxon>Bacillota</taxon>
        <taxon>Bacilli</taxon>
        <taxon>Bacillales</taxon>
        <taxon>Caryophanaceae</taxon>
        <taxon>Caryophanon</taxon>
    </lineage>
</organism>
<reference evidence="3 4" key="1">
    <citation type="submission" date="2016-07" db="EMBL/GenBank/DDBJ databases">
        <title>Caryophanon latum genome sequencing.</title>
        <authorList>
            <person name="Verma A."/>
            <person name="Pal Y."/>
            <person name="Krishnamurthi S."/>
        </authorList>
    </citation>
    <scope>NUCLEOTIDE SEQUENCE [LARGE SCALE GENOMIC DNA]</scope>
    <source>
        <strain evidence="3 4">DSM 14151</strain>
    </source>
</reference>
<proteinExistence type="predicted"/>
<dbReference type="SUPFAM" id="SSF51905">
    <property type="entry name" value="FAD/NAD(P)-binding domain"/>
    <property type="match status" value="1"/>
</dbReference>
<sequence>MHVQVCIVGAGPGGALLAYLLAKRGVRTLLLERTASFGQAFRGEHLNTEGEHILKKHGLFSALEEAGCLAMTSLRYWHKGELMKEVYAEDGQHFGIHTPQTNLLHVLIHAASQYESFSYQLNTTVKELLVNDNGTYYGVVAKHRDCVETITCDLIVGADGRHSTVRKQARIEPIITKHGYDLLWARFPAPAHWQPSIDFAMLHDDPISVFTQTGNYVQIGWQIPEKSFRTLRMMPFEQMKPQLMDALPQLRDAIDTSLNSWRDFVLLDVYSSKVHTWHKDGLIFIGDAVHTMTPTGAFGLNSALKDADALAELFATGFDELQLIHCEAARKLHVEQLQQLQRDKEMAFAEAFVVQQ</sequence>
<dbReference type="EMBL" id="MATO01000069">
    <property type="protein sequence ID" value="OCS85075.1"/>
    <property type="molecule type" value="Genomic_DNA"/>
</dbReference>
<dbReference type="Pfam" id="PF01494">
    <property type="entry name" value="FAD_binding_3"/>
    <property type="match status" value="1"/>
</dbReference>
<dbReference type="Gene3D" id="3.50.50.60">
    <property type="entry name" value="FAD/NAD(P)-binding domain"/>
    <property type="match status" value="1"/>
</dbReference>
<protein>
    <recommendedName>
        <fullName evidence="2">FAD-binding domain-containing protein</fullName>
    </recommendedName>
</protein>
<evidence type="ECO:0000313" key="4">
    <source>
        <dbReference type="Proteomes" id="UP000093482"/>
    </source>
</evidence>
<gene>
    <name evidence="3" type="ORF">A6K76_15280</name>
</gene>
<dbReference type="InterPro" id="IPR050631">
    <property type="entry name" value="PheA/TfdB_FAD_monoxygenase"/>
</dbReference>
<dbReference type="Proteomes" id="UP000093482">
    <property type="component" value="Unassembled WGS sequence"/>
</dbReference>
<dbReference type="InterPro" id="IPR036188">
    <property type="entry name" value="FAD/NAD-bd_sf"/>
</dbReference>